<dbReference type="InterPro" id="IPR000847">
    <property type="entry name" value="LysR_HTH_N"/>
</dbReference>
<proteinExistence type="inferred from homology"/>
<dbReference type="PRINTS" id="PR00039">
    <property type="entry name" value="HTHLYSR"/>
</dbReference>
<dbReference type="Proteomes" id="UP000078084">
    <property type="component" value="Unassembled WGS sequence"/>
</dbReference>
<protein>
    <submittedName>
        <fullName evidence="6">LysR family transcriptional regulator</fullName>
    </submittedName>
</protein>
<dbReference type="Gene3D" id="1.10.10.10">
    <property type="entry name" value="Winged helix-like DNA-binding domain superfamily/Winged helix DNA-binding domain"/>
    <property type="match status" value="1"/>
</dbReference>
<dbReference type="PANTHER" id="PTHR30126">
    <property type="entry name" value="HTH-TYPE TRANSCRIPTIONAL REGULATOR"/>
    <property type="match status" value="1"/>
</dbReference>
<sequence>MSVSYSQLKAFHAVAIHGGFSRAAEKLCLSQPAISDQVRRLEAHFEVALFHRNRRQVQLTEPGRELLAITQRMFAAEAEADELLASHGALQRGSLALSVDSAVHLLPALAHFSRTYPGVRLKLAAGNSRQSLARLFDYQADLVVVGFCPEDSRLACMQLAEHPIVAFAAAGHRWAARQQLSLAELAGLPLILREQGSHTRQVLEEEMERAGLSMTQAIEVEGREAVSELVAAGVGVGIVSAAELGGDTRLCAIAIRDCNRLMPEYLVTLREHENRRIIRAFFETVRQVRTSA</sequence>
<comment type="caution">
    <text evidence="6">The sequence shown here is derived from an EMBL/GenBank/DDBJ whole genome shotgun (WGS) entry which is preliminary data.</text>
</comment>
<keyword evidence="3" id="KW-0238">DNA-binding</keyword>
<evidence type="ECO:0000256" key="1">
    <source>
        <dbReference type="ARBA" id="ARBA00009437"/>
    </source>
</evidence>
<organism evidence="6 7">
    <name type="scientific">Kerstersia gyiorum</name>
    <dbReference type="NCBI Taxonomy" id="206506"/>
    <lineage>
        <taxon>Bacteria</taxon>
        <taxon>Pseudomonadati</taxon>
        <taxon>Pseudomonadota</taxon>
        <taxon>Betaproteobacteria</taxon>
        <taxon>Burkholderiales</taxon>
        <taxon>Alcaligenaceae</taxon>
        <taxon>Kerstersia</taxon>
    </lineage>
</organism>
<name>A0A171KQ51_9BURK</name>
<dbReference type="PANTHER" id="PTHR30126:SF94">
    <property type="entry name" value="LYSR FAMILY TRANSCRIPTIONAL REGULATOR"/>
    <property type="match status" value="1"/>
</dbReference>
<comment type="similarity">
    <text evidence="1">Belongs to the LysR transcriptional regulatory family.</text>
</comment>
<evidence type="ECO:0000256" key="3">
    <source>
        <dbReference type="ARBA" id="ARBA00023125"/>
    </source>
</evidence>
<dbReference type="InterPro" id="IPR036388">
    <property type="entry name" value="WH-like_DNA-bd_sf"/>
</dbReference>
<keyword evidence="4" id="KW-0804">Transcription</keyword>
<gene>
    <name evidence="6" type="ORF">AAV32_13620</name>
</gene>
<keyword evidence="7" id="KW-1185">Reference proteome</keyword>
<dbReference type="RefSeq" id="WP_068373268.1">
    <property type="nucleotide sequence ID" value="NZ_LBNE01000010.1"/>
</dbReference>
<evidence type="ECO:0000259" key="5">
    <source>
        <dbReference type="PROSITE" id="PS50931"/>
    </source>
</evidence>
<dbReference type="GO" id="GO:0000976">
    <property type="term" value="F:transcription cis-regulatory region binding"/>
    <property type="evidence" value="ECO:0007669"/>
    <property type="project" value="TreeGrafter"/>
</dbReference>
<dbReference type="Pfam" id="PF03466">
    <property type="entry name" value="LysR_substrate"/>
    <property type="match status" value="1"/>
</dbReference>
<dbReference type="AlphaFoldDB" id="A0A171KQ51"/>
<accession>A0A171KQ51</accession>
<evidence type="ECO:0000313" key="7">
    <source>
        <dbReference type="Proteomes" id="UP000078084"/>
    </source>
</evidence>
<dbReference type="GO" id="GO:0003700">
    <property type="term" value="F:DNA-binding transcription factor activity"/>
    <property type="evidence" value="ECO:0007669"/>
    <property type="project" value="InterPro"/>
</dbReference>
<dbReference type="InterPro" id="IPR036390">
    <property type="entry name" value="WH_DNA-bd_sf"/>
</dbReference>
<dbReference type="InterPro" id="IPR005119">
    <property type="entry name" value="LysR_subst-bd"/>
</dbReference>
<dbReference type="SUPFAM" id="SSF46785">
    <property type="entry name" value="Winged helix' DNA-binding domain"/>
    <property type="match status" value="1"/>
</dbReference>
<keyword evidence="2" id="KW-0805">Transcription regulation</keyword>
<dbReference type="SUPFAM" id="SSF53850">
    <property type="entry name" value="Periplasmic binding protein-like II"/>
    <property type="match status" value="1"/>
</dbReference>
<dbReference type="EMBL" id="LBNE01000010">
    <property type="protein sequence ID" value="KKO71018.1"/>
    <property type="molecule type" value="Genomic_DNA"/>
</dbReference>
<dbReference type="FunFam" id="1.10.10.10:FF:000001">
    <property type="entry name" value="LysR family transcriptional regulator"/>
    <property type="match status" value="1"/>
</dbReference>
<evidence type="ECO:0000256" key="4">
    <source>
        <dbReference type="ARBA" id="ARBA00023163"/>
    </source>
</evidence>
<dbReference type="Pfam" id="PF00126">
    <property type="entry name" value="HTH_1"/>
    <property type="match status" value="1"/>
</dbReference>
<dbReference type="Gene3D" id="3.40.190.290">
    <property type="match status" value="1"/>
</dbReference>
<evidence type="ECO:0000313" key="6">
    <source>
        <dbReference type="EMBL" id="KKO71018.1"/>
    </source>
</evidence>
<dbReference type="STRING" id="206506.AAV32_13620"/>
<feature type="domain" description="HTH lysR-type" evidence="5">
    <location>
        <begin position="3"/>
        <end position="60"/>
    </location>
</feature>
<evidence type="ECO:0000256" key="2">
    <source>
        <dbReference type="ARBA" id="ARBA00023015"/>
    </source>
</evidence>
<dbReference type="PROSITE" id="PS50931">
    <property type="entry name" value="HTH_LYSR"/>
    <property type="match status" value="1"/>
</dbReference>
<reference evidence="6 7" key="1">
    <citation type="submission" date="2015-04" db="EMBL/GenBank/DDBJ databases">
        <title>Genome sequence of Kerstersia gyiorum CG1.</title>
        <authorList>
            <person name="Greninger A.L."/>
            <person name="Kozyreva V."/>
            <person name="Chaturvedi V."/>
        </authorList>
    </citation>
    <scope>NUCLEOTIDE SEQUENCE [LARGE SCALE GENOMIC DNA]</scope>
    <source>
        <strain evidence="6 7">CG1</strain>
    </source>
</reference>